<accession>A0ABU5ZMN7</accession>
<dbReference type="GO" id="GO:0016757">
    <property type="term" value="F:glycosyltransferase activity"/>
    <property type="evidence" value="ECO:0007669"/>
    <property type="project" value="UniProtKB-KW"/>
</dbReference>
<sequence length="379" mass="43750">MRISLFTDTFPPQVNGVSLTLERLVHHLEHRRIPHLVLAPETEEQDLFSSNILRFSSFPFFLYPECRIALPNYFSIRNHLQQFKPDLIHVATPFNMGLIGRYYGKKYHIPMVASYHTHFDRYLDYYRLNFTSHLIWHYMRWFHEPCIRIFAPSQDTKSDLMNQGFSHIGIWSRGVDCNLFHPNKKSGKLREKYQIREPFILLYVGRMAPEKDLDVLLEAVKKLPGHLSKLIHWVFVGEGPLLEEMRGKKTDHMTFTGYLNGEPLAEVYASADLFVFPSSTETFGNVVLEAAASGLPAIGVRSGGVKEIIRHGETGLLCKPRDSDYLAQAIEQLLSDPAQLQTMGKAARRYALNQSWENIFDRLLAEYEQAIYSRQTISV</sequence>
<evidence type="ECO:0000313" key="4">
    <source>
        <dbReference type="Proteomes" id="UP001310386"/>
    </source>
</evidence>
<dbReference type="Pfam" id="PF13439">
    <property type="entry name" value="Glyco_transf_4"/>
    <property type="match status" value="1"/>
</dbReference>
<dbReference type="InterPro" id="IPR028098">
    <property type="entry name" value="Glyco_trans_4-like_N"/>
</dbReference>
<dbReference type="EMBL" id="JAYJLD010000050">
    <property type="protein sequence ID" value="MEB3103782.1"/>
    <property type="molecule type" value="Genomic_DNA"/>
</dbReference>
<keyword evidence="4" id="KW-1185">Reference proteome</keyword>
<dbReference type="EC" id="2.4.-.-" evidence="3"/>
<gene>
    <name evidence="3" type="ORF">VF724_19380</name>
</gene>
<dbReference type="Gene3D" id="3.40.50.2000">
    <property type="entry name" value="Glycogen Phosphorylase B"/>
    <property type="match status" value="2"/>
</dbReference>
<protein>
    <submittedName>
        <fullName evidence="3">Glycosyltransferase family 1 protein</fullName>
        <ecNumber evidence="3">2.4.-.-</ecNumber>
    </submittedName>
</protein>
<dbReference type="Pfam" id="PF00534">
    <property type="entry name" value="Glycos_transf_1"/>
    <property type="match status" value="1"/>
</dbReference>
<dbReference type="Proteomes" id="UP001310386">
    <property type="component" value="Unassembled WGS sequence"/>
</dbReference>
<evidence type="ECO:0000313" key="3">
    <source>
        <dbReference type="EMBL" id="MEB3103782.1"/>
    </source>
</evidence>
<feature type="domain" description="Glycosyltransferase subfamily 4-like N-terminal" evidence="2">
    <location>
        <begin position="14"/>
        <end position="178"/>
    </location>
</feature>
<evidence type="ECO:0000259" key="2">
    <source>
        <dbReference type="Pfam" id="PF13439"/>
    </source>
</evidence>
<dbReference type="InterPro" id="IPR001296">
    <property type="entry name" value="Glyco_trans_1"/>
</dbReference>
<dbReference type="InterPro" id="IPR050194">
    <property type="entry name" value="Glycosyltransferase_grp1"/>
</dbReference>
<keyword evidence="3" id="KW-0808">Transferase</keyword>
<feature type="domain" description="Glycosyl transferase family 1" evidence="1">
    <location>
        <begin position="188"/>
        <end position="349"/>
    </location>
</feature>
<dbReference type="CDD" id="cd03814">
    <property type="entry name" value="GT4-like"/>
    <property type="match status" value="1"/>
</dbReference>
<dbReference type="SUPFAM" id="SSF53756">
    <property type="entry name" value="UDP-Glycosyltransferase/glycogen phosphorylase"/>
    <property type="match status" value="1"/>
</dbReference>
<comment type="caution">
    <text evidence="3">The sequence shown here is derived from an EMBL/GenBank/DDBJ whole genome shotgun (WGS) entry which is preliminary data.</text>
</comment>
<dbReference type="PANTHER" id="PTHR45947:SF3">
    <property type="entry name" value="SULFOQUINOVOSYL TRANSFERASE SQD2"/>
    <property type="match status" value="1"/>
</dbReference>
<reference evidence="3" key="1">
    <citation type="submission" date="2023-12" db="EMBL/GenBank/DDBJ databases">
        <title>Fervidustalea candida gen. nov., sp. nov., a novel member of the family Paenibacillaceae isolated from a geothermal area.</title>
        <authorList>
            <person name="Li W.-J."/>
            <person name="Jiao J.-Y."/>
            <person name="Chen Y."/>
        </authorList>
    </citation>
    <scope>NUCLEOTIDE SEQUENCE</scope>
    <source>
        <strain evidence="3">SYSU GA230002</strain>
    </source>
</reference>
<proteinExistence type="predicted"/>
<dbReference type="RefSeq" id="WP_371755909.1">
    <property type="nucleotide sequence ID" value="NZ_JAYJLD010000050.1"/>
</dbReference>
<name>A0ABU5ZMN7_9BACL</name>
<keyword evidence="3" id="KW-0328">Glycosyltransferase</keyword>
<evidence type="ECO:0000259" key="1">
    <source>
        <dbReference type="Pfam" id="PF00534"/>
    </source>
</evidence>
<organism evidence="3 4">
    <name type="scientific">Ferviditalea candida</name>
    <dbReference type="NCBI Taxonomy" id="3108399"/>
    <lineage>
        <taxon>Bacteria</taxon>
        <taxon>Bacillati</taxon>
        <taxon>Bacillota</taxon>
        <taxon>Bacilli</taxon>
        <taxon>Bacillales</taxon>
        <taxon>Paenibacillaceae</taxon>
        <taxon>Ferviditalea</taxon>
    </lineage>
</organism>
<dbReference type="PANTHER" id="PTHR45947">
    <property type="entry name" value="SULFOQUINOVOSYL TRANSFERASE SQD2"/>
    <property type="match status" value="1"/>
</dbReference>